<feature type="compositionally biased region" description="Acidic residues" evidence="2">
    <location>
        <begin position="834"/>
        <end position="847"/>
    </location>
</feature>
<evidence type="ECO:0000313" key="5">
    <source>
        <dbReference type="Proteomes" id="UP001162164"/>
    </source>
</evidence>
<dbReference type="SMART" id="SM00320">
    <property type="entry name" value="WD40"/>
    <property type="match status" value="11"/>
</dbReference>
<feature type="compositionally biased region" description="Polar residues" evidence="2">
    <location>
        <begin position="819"/>
        <end position="832"/>
    </location>
</feature>
<dbReference type="InterPro" id="IPR001680">
    <property type="entry name" value="WD40_rpt"/>
</dbReference>
<feature type="repeat" description="WD" evidence="1">
    <location>
        <begin position="417"/>
        <end position="459"/>
    </location>
</feature>
<reference evidence="4" key="1">
    <citation type="journal article" date="2023" name="Insect Mol. Biol.">
        <title>Genome sequencing provides insights into the evolution of gene families encoding plant cell wall-degrading enzymes in longhorned beetles.</title>
        <authorList>
            <person name="Shin N.R."/>
            <person name="Okamura Y."/>
            <person name="Kirsch R."/>
            <person name="Pauchet Y."/>
        </authorList>
    </citation>
    <scope>NUCLEOTIDE SEQUENCE</scope>
    <source>
        <strain evidence="4">MMC_N1</strain>
    </source>
</reference>
<evidence type="ECO:0000256" key="2">
    <source>
        <dbReference type="SAM" id="MobiDB-lite"/>
    </source>
</evidence>
<proteinExistence type="predicted"/>
<feature type="domain" description="MABP1/WDR62 second WD40" evidence="3">
    <location>
        <begin position="294"/>
        <end position="630"/>
    </location>
</feature>
<feature type="region of interest" description="Disordered" evidence="2">
    <location>
        <begin position="924"/>
        <end position="945"/>
    </location>
</feature>
<dbReference type="InterPro" id="IPR056162">
    <property type="entry name" value="WD40_MABP1-WDR62_2nd"/>
</dbReference>
<evidence type="ECO:0000259" key="3">
    <source>
        <dbReference type="Pfam" id="PF24782"/>
    </source>
</evidence>
<gene>
    <name evidence="4" type="ORF">NQ317_008216</name>
</gene>
<dbReference type="PROSITE" id="PS50294">
    <property type="entry name" value="WD_REPEATS_REGION"/>
    <property type="match status" value="1"/>
</dbReference>
<dbReference type="PANTHER" id="PTHR45589:SF1">
    <property type="entry name" value="WD REPEAT DOMAIN 62, ISOFORM G"/>
    <property type="match status" value="1"/>
</dbReference>
<dbReference type="InterPro" id="IPR036322">
    <property type="entry name" value="WD40_repeat_dom_sf"/>
</dbReference>
<dbReference type="PANTHER" id="PTHR45589">
    <property type="entry name" value="WD REPEAT DOMAIN 62, ISOFORM G"/>
    <property type="match status" value="1"/>
</dbReference>
<dbReference type="EMBL" id="JAPWTJ010000156">
    <property type="protein sequence ID" value="KAJ8981869.1"/>
    <property type="molecule type" value="Genomic_DNA"/>
</dbReference>
<keyword evidence="1" id="KW-0853">WD repeat</keyword>
<dbReference type="SUPFAM" id="SSF50978">
    <property type="entry name" value="WD40 repeat-like"/>
    <property type="match status" value="2"/>
</dbReference>
<feature type="repeat" description="WD" evidence="1">
    <location>
        <begin position="597"/>
        <end position="630"/>
    </location>
</feature>
<dbReference type="Proteomes" id="UP001162164">
    <property type="component" value="Unassembled WGS sequence"/>
</dbReference>
<feature type="region of interest" description="Disordered" evidence="2">
    <location>
        <begin position="784"/>
        <end position="861"/>
    </location>
</feature>
<evidence type="ECO:0000256" key="1">
    <source>
        <dbReference type="PROSITE-ProRule" id="PRU00221"/>
    </source>
</evidence>
<dbReference type="Pfam" id="PF24782">
    <property type="entry name" value="WD40_MABP1-WDR62_2nd"/>
    <property type="match status" value="1"/>
</dbReference>
<feature type="region of interest" description="Disordered" evidence="2">
    <location>
        <begin position="737"/>
        <end position="757"/>
    </location>
</feature>
<dbReference type="PROSITE" id="PS50082">
    <property type="entry name" value="WD_REPEATS_2"/>
    <property type="match status" value="2"/>
</dbReference>
<comment type="caution">
    <text evidence="4">The sequence shown here is derived from an EMBL/GenBank/DDBJ whole genome shotgun (WGS) entry which is preliminary data.</text>
</comment>
<sequence length="945" mass="105369">MVVYRECGHQPAVRVWDLQSDPQSGHPGLAPQPQQVAEFLGHKFGVNCVAFSPTSKYVVSVGTQHDMIVNVWDWKNNIKIASNKVSTKVKAIAFAENGSYFVTVGNRHVKFWYLEHGKAKYKEAVPLMGRSAILGEQRNNYFCDVACGKAQCGDSTYAITRSGLLCEFNNRRLLDKWVELRTTSANCITVGEKYIFVGCAEGIVRCFDPSTLRFITTLPRNHYLGVDVSLGISIQHMASPPPDAKYPDTIAITYDETNNKLTSVYNDHSIYVWDVFNIQRVGKSFSFLYHSACIWGVEMAPANSPLPPGSFLTCSSDDTIRVWTLDKMNESNSRGIYQHNIYSNELLRVVYVDKELSYIKDLDISGTNEKQEATSYDGRNGVRCIRISPDGKNLASGDRSGNIRIHDTATMRELFKIEAHDAEVLCLEYSDNNLGLMASASRDRLIHVFDVKDGYEFIQTLDDHSSSITAVRFLNQSGNTQMVSCGADKSLIFRSLGELNGNPQFIRAHNATGKTTLYDMEVDTGQKHVLTACQDRNVRIYSVNNAKHTKSFKGSTGDDGTLIKVVLDRSGIYLATSCTDKSLSVYDYYSGECMATMCGHSELATGLRFTNDCRRLISASGDGCIFVWRVPHDMVITMHARLSQQAMRQGKQLESEVFTDGNAFDFYEASTAVDTNYRFSIGQLPQWAKKQLTEDTSQPASLTKGMAAPKGKWAQRAENAMGVKSFYSRDPYPFPALESRIDSDGGSKDSSLDSGTEVKHYAETRREMVTMSKVTTRVESRRGIMTDDSAIGDIESTAHEGDIDSDNEYRHRPIYYPSQAGTASGSEFTVTNIDADDNDSDDDDDDASTPSGENTDRNPMSLFSVSSESLDQLVSRERYLQSTFESMSGMDNEMHTPTNKTSISSKFLTRSTERNLEAINAVKQTKSDPDAIKKRQELNKKNCRN</sequence>
<dbReference type="Gene3D" id="2.130.10.10">
    <property type="entry name" value="YVTN repeat-like/Quinoprotein amine dehydrogenase"/>
    <property type="match status" value="4"/>
</dbReference>
<keyword evidence="5" id="KW-1185">Reference proteome</keyword>
<feature type="compositionally biased region" description="Basic and acidic residues" evidence="2">
    <location>
        <begin position="739"/>
        <end position="757"/>
    </location>
</feature>
<dbReference type="InterPro" id="IPR052779">
    <property type="entry name" value="WDR62"/>
</dbReference>
<feature type="compositionally biased region" description="Polar residues" evidence="2">
    <location>
        <begin position="849"/>
        <end position="861"/>
    </location>
</feature>
<dbReference type="Pfam" id="PF00400">
    <property type="entry name" value="WD40"/>
    <property type="match status" value="2"/>
</dbReference>
<feature type="compositionally biased region" description="Basic and acidic residues" evidence="2">
    <location>
        <begin position="925"/>
        <end position="945"/>
    </location>
</feature>
<evidence type="ECO:0000313" key="4">
    <source>
        <dbReference type="EMBL" id="KAJ8981869.1"/>
    </source>
</evidence>
<name>A0ABQ9JVB1_9CUCU</name>
<organism evidence="4 5">
    <name type="scientific">Molorchus minor</name>
    <dbReference type="NCBI Taxonomy" id="1323400"/>
    <lineage>
        <taxon>Eukaryota</taxon>
        <taxon>Metazoa</taxon>
        <taxon>Ecdysozoa</taxon>
        <taxon>Arthropoda</taxon>
        <taxon>Hexapoda</taxon>
        <taxon>Insecta</taxon>
        <taxon>Pterygota</taxon>
        <taxon>Neoptera</taxon>
        <taxon>Endopterygota</taxon>
        <taxon>Coleoptera</taxon>
        <taxon>Polyphaga</taxon>
        <taxon>Cucujiformia</taxon>
        <taxon>Chrysomeloidea</taxon>
        <taxon>Cerambycidae</taxon>
        <taxon>Lamiinae</taxon>
        <taxon>Monochamini</taxon>
        <taxon>Molorchus</taxon>
    </lineage>
</organism>
<protein>
    <recommendedName>
        <fullName evidence="3">MABP1/WDR62 second WD40 domain-containing protein</fullName>
    </recommendedName>
</protein>
<dbReference type="InterPro" id="IPR015943">
    <property type="entry name" value="WD40/YVTN_repeat-like_dom_sf"/>
</dbReference>
<feature type="compositionally biased region" description="Basic and acidic residues" evidence="2">
    <location>
        <begin position="796"/>
        <end position="811"/>
    </location>
</feature>
<accession>A0ABQ9JVB1</accession>